<dbReference type="STRING" id="1149755.A0A2J6SBK7"/>
<dbReference type="FunFam" id="1.20.1740.10:FF:000001">
    <property type="entry name" value="Amino acid permease"/>
    <property type="match status" value="1"/>
</dbReference>
<proteinExistence type="predicted"/>
<evidence type="ECO:0000259" key="9">
    <source>
        <dbReference type="Pfam" id="PF00324"/>
    </source>
</evidence>
<feature type="transmembrane region" description="Helical" evidence="8">
    <location>
        <begin position="396"/>
        <end position="419"/>
    </location>
</feature>
<feature type="transmembrane region" description="Helical" evidence="8">
    <location>
        <begin position="76"/>
        <end position="96"/>
    </location>
</feature>
<feature type="transmembrane region" description="Helical" evidence="8">
    <location>
        <begin position="155"/>
        <end position="179"/>
    </location>
</feature>
<evidence type="ECO:0000256" key="2">
    <source>
        <dbReference type="ARBA" id="ARBA00022448"/>
    </source>
</evidence>
<dbReference type="Pfam" id="PF00324">
    <property type="entry name" value="AA_permease"/>
    <property type="match status" value="1"/>
</dbReference>
<comment type="subcellular location">
    <subcellularLocation>
        <location evidence="1">Membrane</location>
        <topology evidence="1">Multi-pass membrane protein</topology>
    </subcellularLocation>
</comment>
<dbReference type="PIRSF" id="PIRSF006060">
    <property type="entry name" value="AA_transporter"/>
    <property type="match status" value="1"/>
</dbReference>
<keyword evidence="6 8" id="KW-0472">Membrane</keyword>
<feature type="transmembrane region" description="Helical" evidence="8">
    <location>
        <begin position="51"/>
        <end position="70"/>
    </location>
</feature>
<dbReference type="PANTHER" id="PTHR43341">
    <property type="entry name" value="AMINO ACID PERMEASE"/>
    <property type="match status" value="1"/>
</dbReference>
<evidence type="ECO:0000256" key="5">
    <source>
        <dbReference type="ARBA" id="ARBA00022989"/>
    </source>
</evidence>
<evidence type="ECO:0000256" key="7">
    <source>
        <dbReference type="SAM" id="MobiDB-lite"/>
    </source>
</evidence>
<dbReference type="AlphaFoldDB" id="A0A2J6SBK7"/>
<dbReference type="InterPro" id="IPR004841">
    <property type="entry name" value="AA-permease/SLC12A_dom"/>
</dbReference>
<evidence type="ECO:0000256" key="3">
    <source>
        <dbReference type="ARBA" id="ARBA00022692"/>
    </source>
</evidence>
<evidence type="ECO:0000256" key="6">
    <source>
        <dbReference type="ARBA" id="ARBA00023136"/>
    </source>
</evidence>
<feature type="compositionally biased region" description="Polar residues" evidence="7">
    <location>
        <begin position="1"/>
        <end position="11"/>
    </location>
</feature>
<evidence type="ECO:0000313" key="10">
    <source>
        <dbReference type="EMBL" id="PMD48146.1"/>
    </source>
</evidence>
<dbReference type="GO" id="GO:0015171">
    <property type="term" value="F:amino acid transmembrane transporter activity"/>
    <property type="evidence" value="ECO:0007669"/>
    <property type="project" value="TreeGrafter"/>
</dbReference>
<organism evidence="10 11">
    <name type="scientific">Hyaloscypha variabilis (strain UAMH 11265 / GT02V1 / F)</name>
    <name type="common">Meliniomyces variabilis</name>
    <dbReference type="NCBI Taxonomy" id="1149755"/>
    <lineage>
        <taxon>Eukaryota</taxon>
        <taxon>Fungi</taxon>
        <taxon>Dikarya</taxon>
        <taxon>Ascomycota</taxon>
        <taxon>Pezizomycotina</taxon>
        <taxon>Leotiomycetes</taxon>
        <taxon>Helotiales</taxon>
        <taxon>Hyaloscyphaceae</taxon>
        <taxon>Hyaloscypha</taxon>
        <taxon>Hyaloscypha variabilis</taxon>
    </lineage>
</organism>
<protein>
    <submittedName>
        <fullName evidence="10">Amino acid permease</fullName>
    </submittedName>
</protein>
<name>A0A2J6SBK7_HYAVF</name>
<keyword evidence="2" id="KW-0813">Transport</keyword>
<keyword evidence="5 8" id="KW-1133">Transmembrane helix</keyword>
<feature type="transmembrane region" description="Helical" evidence="8">
    <location>
        <begin position="474"/>
        <end position="491"/>
    </location>
</feature>
<keyword evidence="3 8" id="KW-0812">Transmembrane</keyword>
<evidence type="ECO:0000313" key="11">
    <source>
        <dbReference type="Proteomes" id="UP000235786"/>
    </source>
</evidence>
<dbReference type="Gene3D" id="1.20.1740.10">
    <property type="entry name" value="Amino acid/polyamine transporter I"/>
    <property type="match status" value="1"/>
</dbReference>
<dbReference type="PROSITE" id="PS00218">
    <property type="entry name" value="AMINO_ACID_PERMEASE_1"/>
    <property type="match status" value="1"/>
</dbReference>
<reference evidence="10 11" key="1">
    <citation type="submission" date="2016-04" db="EMBL/GenBank/DDBJ databases">
        <title>A degradative enzymes factory behind the ericoid mycorrhizal symbiosis.</title>
        <authorList>
            <consortium name="DOE Joint Genome Institute"/>
            <person name="Martino E."/>
            <person name="Morin E."/>
            <person name="Grelet G."/>
            <person name="Kuo A."/>
            <person name="Kohler A."/>
            <person name="Daghino S."/>
            <person name="Barry K."/>
            <person name="Choi C."/>
            <person name="Cichocki N."/>
            <person name="Clum A."/>
            <person name="Copeland A."/>
            <person name="Hainaut M."/>
            <person name="Haridas S."/>
            <person name="Labutti K."/>
            <person name="Lindquist E."/>
            <person name="Lipzen A."/>
            <person name="Khouja H.-R."/>
            <person name="Murat C."/>
            <person name="Ohm R."/>
            <person name="Olson A."/>
            <person name="Spatafora J."/>
            <person name="Veneault-Fourrey C."/>
            <person name="Henrissat B."/>
            <person name="Grigoriev I."/>
            <person name="Martin F."/>
            <person name="Perotto S."/>
        </authorList>
    </citation>
    <scope>NUCLEOTIDE SEQUENCE [LARGE SCALE GENOMIC DNA]</scope>
    <source>
        <strain evidence="10 11">F</strain>
    </source>
</reference>
<dbReference type="EMBL" id="KZ613937">
    <property type="protein sequence ID" value="PMD48146.1"/>
    <property type="molecule type" value="Genomic_DNA"/>
</dbReference>
<feature type="transmembrane region" description="Helical" evidence="8">
    <location>
        <begin position="440"/>
        <end position="462"/>
    </location>
</feature>
<dbReference type="InterPro" id="IPR004840">
    <property type="entry name" value="Amino_acid_permease_CS"/>
</dbReference>
<dbReference type="InterPro" id="IPR050524">
    <property type="entry name" value="APC_YAT"/>
</dbReference>
<sequence>MDSINEKNVATDSELDRTTDEVDAPTHGVASNGNIIDDGLQRGLKGRHLQMIALGGVVGPGIWYGSGFALNNSGPVGALLCFVIIGIDVYFVMQSLGEMSTLFPSPGAFVEMAGRFVDPALAFALGWNYWYLWVTNLAGEYNNLSLAMSFWTNKIPTYGVILVAWAIFQCTSLLGVVTYGEMEFWLASWKFLCVLCGFLIAILINTGAIGGDYIGFRYWKDPGPFAHDGIQGFGQTFLLAALFYSGTEMLAVTAGESANPKRDLPRAIKQTFWRVVIVFVGLLFFSSIIVPSTAPDLLSAKTKSGRSPFTIALVQAGWPGAGQLINVFIITALLSSVNSCIYICSRALVSLAKLGRAPAIFAKTTKNGVPVYAVVFSNFLGLIAMLNYSAGTGQVFTYLVDISGAATFITWGFIGVTHIRMRKAYVAQGYSLNDLSFQALWYPYGAWFIVVINFFLVVISGYKALLSGFHAVDFVFNYIVLVIFVLLYLFWRVFKKTKMVKLLEIDLVSGRREYLRGPDSLLEKKVGLLTKFKRFLLG</sequence>
<accession>A0A2J6SBK7</accession>
<feature type="transmembrane region" description="Helical" evidence="8">
    <location>
        <begin position="191"/>
        <end position="210"/>
    </location>
</feature>
<evidence type="ECO:0000256" key="1">
    <source>
        <dbReference type="ARBA" id="ARBA00004141"/>
    </source>
</evidence>
<keyword evidence="11" id="KW-1185">Reference proteome</keyword>
<feature type="region of interest" description="Disordered" evidence="7">
    <location>
        <begin position="1"/>
        <end position="34"/>
    </location>
</feature>
<feature type="transmembrane region" description="Helical" evidence="8">
    <location>
        <begin position="116"/>
        <end position="135"/>
    </location>
</feature>
<dbReference type="PANTHER" id="PTHR43341:SF26">
    <property type="entry name" value="GENERAL AMINO ACID PERMEASE AGP3"/>
    <property type="match status" value="1"/>
</dbReference>
<keyword evidence="4" id="KW-0029">Amino-acid transport</keyword>
<dbReference type="Proteomes" id="UP000235786">
    <property type="component" value="Unassembled WGS sequence"/>
</dbReference>
<feature type="transmembrane region" description="Helical" evidence="8">
    <location>
        <begin position="369"/>
        <end position="390"/>
    </location>
</feature>
<gene>
    <name evidence="10" type="ORF">L207DRAFT_574829</name>
</gene>
<dbReference type="OrthoDB" id="3900342at2759"/>
<dbReference type="GO" id="GO:0016020">
    <property type="term" value="C:membrane"/>
    <property type="evidence" value="ECO:0007669"/>
    <property type="project" value="UniProtKB-SubCell"/>
</dbReference>
<evidence type="ECO:0000256" key="4">
    <source>
        <dbReference type="ARBA" id="ARBA00022970"/>
    </source>
</evidence>
<feature type="transmembrane region" description="Helical" evidence="8">
    <location>
        <begin position="272"/>
        <end position="290"/>
    </location>
</feature>
<feature type="transmembrane region" description="Helical" evidence="8">
    <location>
        <begin position="324"/>
        <end position="349"/>
    </location>
</feature>
<evidence type="ECO:0000256" key="8">
    <source>
        <dbReference type="SAM" id="Phobius"/>
    </source>
</evidence>
<feature type="domain" description="Amino acid permease/ SLC12A" evidence="9">
    <location>
        <begin position="48"/>
        <end position="502"/>
    </location>
</feature>